<dbReference type="Pfam" id="PF00005">
    <property type="entry name" value="ABC_tran"/>
    <property type="match status" value="1"/>
</dbReference>
<protein>
    <submittedName>
        <fullName evidence="7">Branched-chain amino acid transport system ATP-binding protein</fullName>
    </submittedName>
</protein>
<dbReference type="EMBL" id="JAUSUL010000001">
    <property type="protein sequence ID" value="MDQ0314453.1"/>
    <property type="molecule type" value="Genomic_DNA"/>
</dbReference>
<name>A0AAE3VLW3_9HYPH</name>
<dbReference type="SMART" id="SM00382">
    <property type="entry name" value="AAA"/>
    <property type="match status" value="1"/>
</dbReference>
<keyword evidence="8" id="KW-1185">Reference proteome</keyword>
<evidence type="ECO:0000313" key="8">
    <source>
        <dbReference type="Proteomes" id="UP001229244"/>
    </source>
</evidence>
<dbReference type="PANTHER" id="PTHR43820:SF4">
    <property type="entry name" value="HIGH-AFFINITY BRANCHED-CHAIN AMINO ACID TRANSPORT ATP-BINDING PROTEIN LIVF"/>
    <property type="match status" value="1"/>
</dbReference>
<dbReference type="InterPro" id="IPR017871">
    <property type="entry name" value="ABC_transporter-like_CS"/>
</dbReference>
<dbReference type="PROSITE" id="PS50893">
    <property type="entry name" value="ABC_TRANSPORTER_2"/>
    <property type="match status" value="1"/>
</dbReference>
<keyword evidence="2" id="KW-0813">Transport</keyword>
<dbReference type="PROSITE" id="PS00211">
    <property type="entry name" value="ABC_TRANSPORTER_1"/>
    <property type="match status" value="1"/>
</dbReference>
<gene>
    <name evidence="7" type="ORF">J2S73_000890</name>
</gene>
<keyword evidence="3" id="KW-0547">Nucleotide-binding</keyword>
<dbReference type="GO" id="GO:0015807">
    <property type="term" value="P:L-amino acid transport"/>
    <property type="evidence" value="ECO:0007669"/>
    <property type="project" value="TreeGrafter"/>
</dbReference>
<dbReference type="CDD" id="cd03224">
    <property type="entry name" value="ABC_TM1139_LivF_branched"/>
    <property type="match status" value="1"/>
</dbReference>
<dbReference type="InterPro" id="IPR003593">
    <property type="entry name" value="AAA+_ATPase"/>
</dbReference>
<feature type="domain" description="ABC transporter" evidence="6">
    <location>
        <begin position="7"/>
        <end position="239"/>
    </location>
</feature>
<dbReference type="GO" id="GO:0005524">
    <property type="term" value="F:ATP binding"/>
    <property type="evidence" value="ECO:0007669"/>
    <property type="project" value="UniProtKB-KW"/>
</dbReference>
<evidence type="ECO:0000256" key="5">
    <source>
        <dbReference type="ARBA" id="ARBA00022970"/>
    </source>
</evidence>
<keyword evidence="4 7" id="KW-0067">ATP-binding</keyword>
<dbReference type="GO" id="GO:0016887">
    <property type="term" value="F:ATP hydrolysis activity"/>
    <property type="evidence" value="ECO:0007669"/>
    <property type="project" value="InterPro"/>
</dbReference>
<evidence type="ECO:0000256" key="2">
    <source>
        <dbReference type="ARBA" id="ARBA00022448"/>
    </source>
</evidence>
<dbReference type="GO" id="GO:0015658">
    <property type="term" value="F:branched-chain amino acid transmembrane transporter activity"/>
    <property type="evidence" value="ECO:0007669"/>
    <property type="project" value="TreeGrafter"/>
</dbReference>
<dbReference type="PANTHER" id="PTHR43820">
    <property type="entry name" value="HIGH-AFFINITY BRANCHED-CHAIN AMINO ACID TRANSPORT ATP-BINDING PROTEIN LIVF"/>
    <property type="match status" value="1"/>
</dbReference>
<evidence type="ECO:0000259" key="6">
    <source>
        <dbReference type="PROSITE" id="PS50893"/>
    </source>
</evidence>
<accession>A0AAE3VLW3</accession>
<sequence length="239" mass="25460">MTDGPILTIDGLVLHYGEARALDGVSLSVGRGELVSVVGANGAGKTSLIRAIAGMLRPSAGSIRFDGMEIAGRDSNAVCELGIGQVAEGRCIFPSLSVQENLELGGALKRSKARRARNLEIAFETFPRLAERRRQAAGTLSGGEQQMLAISRCLMAEPVLIMFDEPSLGLSPLLTEQMFEVVETLNANGTTVLLVEQNVMQSLEISSRGYVLENGRVELEGTGADLLTNDRVRAAYLGL</sequence>
<evidence type="ECO:0000313" key="7">
    <source>
        <dbReference type="EMBL" id="MDQ0314453.1"/>
    </source>
</evidence>
<dbReference type="SUPFAM" id="SSF52540">
    <property type="entry name" value="P-loop containing nucleoside triphosphate hydrolases"/>
    <property type="match status" value="1"/>
</dbReference>
<dbReference type="InterPro" id="IPR027417">
    <property type="entry name" value="P-loop_NTPase"/>
</dbReference>
<evidence type="ECO:0000256" key="3">
    <source>
        <dbReference type="ARBA" id="ARBA00022741"/>
    </source>
</evidence>
<reference evidence="7" key="1">
    <citation type="submission" date="2023-07" db="EMBL/GenBank/DDBJ databases">
        <title>Genomic Encyclopedia of Type Strains, Phase IV (KMG-IV): sequencing the most valuable type-strain genomes for metagenomic binning, comparative biology and taxonomic classification.</title>
        <authorList>
            <person name="Goeker M."/>
        </authorList>
    </citation>
    <scope>NUCLEOTIDE SEQUENCE</scope>
    <source>
        <strain evidence="7">DSM 21202</strain>
    </source>
</reference>
<dbReference type="InterPro" id="IPR052156">
    <property type="entry name" value="BCAA_Transport_ATP-bd_LivF"/>
</dbReference>
<proteinExistence type="inferred from homology"/>
<dbReference type="Proteomes" id="UP001229244">
    <property type="component" value="Unassembled WGS sequence"/>
</dbReference>
<dbReference type="AlphaFoldDB" id="A0AAE3VLW3"/>
<comment type="caution">
    <text evidence="7">The sequence shown here is derived from an EMBL/GenBank/DDBJ whole genome shotgun (WGS) entry which is preliminary data.</text>
</comment>
<comment type="similarity">
    <text evidence="1">Belongs to the ABC transporter superfamily.</text>
</comment>
<keyword evidence="5" id="KW-0029">Amino-acid transport</keyword>
<evidence type="ECO:0000256" key="1">
    <source>
        <dbReference type="ARBA" id="ARBA00005417"/>
    </source>
</evidence>
<organism evidence="7 8">
    <name type="scientific">Amorphus orientalis</name>
    <dbReference type="NCBI Taxonomy" id="649198"/>
    <lineage>
        <taxon>Bacteria</taxon>
        <taxon>Pseudomonadati</taxon>
        <taxon>Pseudomonadota</taxon>
        <taxon>Alphaproteobacteria</taxon>
        <taxon>Hyphomicrobiales</taxon>
        <taxon>Amorphaceae</taxon>
        <taxon>Amorphus</taxon>
    </lineage>
</organism>
<evidence type="ECO:0000256" key="4">
    <source>
        <dbReference type="ARBA" id="ARBA00022840"/>
    </source>
</evidence>
<dbReference type="InterPro" id="IPR003439">
    <property type="entry name" value="ABC_transporter-like_ATP-bd"/>
</dbReference>
<dbReference type="Gene3D" id="3.40.50.300">
    <property type="entry name" value="P-loop containing nucleotide triphosphate hydrolases"/>
    <property type="match status" value="1"/>
</dbReference>